<sequence length="140" mass="15015">MKAPSLNRRLAAAKAVGLVVGLVIFFITPLVWPDADMMLRIGMLLWYVTLGGIIGLAGVLDRHPALGIALPWWLLAPLLGGWMNLVIVLFTYDRFKALTLSNFGDVGIYASPFWFVPEGVLFGLVAGGVAHLAGGSGRKP</sequence>
<feature type="transmembrane region" description="Helical" evidence="1">
    <location>
        <begin position="38"/>
        <end position="60"/>
    </location>
</feature>
<keyword evidence="1" id="KW-0472">Membrane</keyword>
<feature type="transmembrane region" description="Helical" evidence="1">
    <location>
        <begin position="72"/>
        <end position="92"/>
    </location>
</feature>
<keyword evidence="1" id="KW-0812">Transmembrane</keyword>
<dbReference type="Proteomes" id="UP000185783">
    <property type="component" value="Unassembled WGS sequence"/>
</dbReference>
<feature type="transmembrane region" description="Helical" evidence="1">
    <location>
        <begin position="112"/>
        <end position="134"/>
    </location>
</feature>
<dbReference type="RefSeq" id="WP_036489813.1">
    <property type="nucleotide sequence ID" value="NZ_LVVZ01000045.1"/>
</dbReference>
<keyword evidence="3" id="KW-1185">Reference proteome</keyword>
<evidence type="ECO:0000256" key="1">
    <source>
        <dbReference type="SAM" id="Phobius"/>
    </source>
</evidence>
<evidence type="ECO:0000313" key="3">
    <source>
        <dbReference type="Proteomes" id="UP000185783"/>
    </source>
</evidence>
<reference evidence="2 3" key="1">
    <citation type="submission" date="2016-03" db="EMBL/GenBank/DDBJ databases">
        <title>Genome sequence of Nesiotobacter sp. nov., a moderately halophilic alphaproteobacterium isolated from the Yellow Sea, China.</title>
        <authorList>
            <person name="Zhang G."/>
            <person name="Zhang R."/>
        </authorList>
    </citation>
    <scope>NUCLEOTIDE SEQUENCE [LARGE SCALE GENOMIC DNA]</scope>
    <source>
        <strain evidence="2 3">WB1-6</strain>
    </source>
</reference>
<protein>
    <submittedName>
        <fullName evidence="2">Uncharacterized protein</fullName>
    </submittedName>
</protein>
<comment type="caution">
    <text evidence="2">The sequence shown here is derived from an EMBL/GenBank/DDBJ whole genome shotgun (WGS) entry which is preliminary data.</text>
</comment>
<name>A0A1U7JCK5_9HYPH</name>
<feature type="transmembrane region" description="Helical" evidence="1">
    <location>
        <begin position="12"/>
        <end position="32"/>
    </location>
</feature>
<organism evidence="2 3">
    <name type="scientific">Pseudovibrio exalbescens</name>
    <dbReference type="NCBI Taxonomy" id="197461"/>
    <lineage>
        <taxon>Bacteria</taxon>
        <taxon>Pseudomonadati</taxon>
        <taxon>Pseudomonadota</taxon>
        <taxon>Alphaproteobacteria</taxon>
        <taxon>Hyphomicrobiales</taxon>
        <taxon>Stappiaceae</taxon>
        <taxon>Pseudovibrio</taxon>
    </lineage>
</organism>
<dbReference type="EMBL" id="LVVZ01000045">
    <property type="protein sequence ID" value="OKL42371.1"/>
    <property type="molecule type" value="Genomic_DNA"/>
</dbReference>
<proteinExistence type="predicted"/>
<accession>A0A1U7JCK5</accession>
<keyword evidence="1" id="KW-1133">Transmembrane helix</keyword>
<evidence type="ECO:0000313" key="2">
    <source>
        <dbReference type="EMBL" id="OKL42371.1"/>
    </source>
</evidence>
<dbReference type="AlphaFoldDB" id="A0A1U7JCK5"/>
<gene>
    <name evidence="2" type="ORF">A3843_00230</name>
</gene>